<evidence type="ECO:0000313" key="3">
    <source>
        <dbReference type="Proteomes" id="UP000799772"/>
    </source>
</evidence>
<feature type="compositionally biased region" description="Basic residues" evidence="1">
    <location>
        <begin position="452"/>
        <end position="470"/>
    </location>
</feature>
<feature type="compositionally biased region" description="Polar residues" evidence="1">
    <location>
        <begin position="427"/>
        <end position="443"/>
    </location>
</feature>
<dbReference type="Proteomes" id="UP000799772">
    <property type="component" value="Unassembled WGS sequence"/>
</dbReference>
<dbReference type="SUPFAM" id="SSF54593">
    <property type="entry name" value="Glyoxalase/Bleomycin resistance protein/Dihydroxybiphenyl dioxygenase"/>
    <property type="match status" value="1"/>
</dbReference>
<dbReference type="PANTHER" id="PTHR35006:SF3">
    <property type="entry name" value="GLYOXALASE FAMILY PROTEIN (AFU_ORTHOLOGUE AFUA_3G06020)"/>
    <property type="match status" value="1"/>
</dbReference>
<feature type="region of interest" description="Disordered" evidence="1">
    <location>
        <begin position="359"/>
        <end position="470"/>
    </location>
</feature>
<feature type="compositionally biased region" description="Low complexity" evidence="1">
    <location>
        <begin position="187"/>
        <end position="208"/>
    </location>
</feature>
<comment type="caution">
    <text evidence="2">The sequence shown here is derived from an EMBL/GenBank/DDBJ whole genome shotgun (WGS) entry which is preliminary data.</text>
</comment>
<feature type="compositionally biased region" description="Pro residues" evidence="1">
    <location>
        <begin position="362"/>
        <end position="375"/>
    </location>
</feature>
<dbReference type="InterPro" id="IPR029068">
    <property type="entry name" value="Glyas_Bleomycin-R_OHBP_Dase"/>
</dbReference>
<protein>
    <recommendedName>
        <fullName evidence="4">VOC domain-containing protein</fullName>
    </recommendedName>
</protein>
<organism evidence="2 3">
    <name type="scientific">Rhizodiscina lignyota</name>
    <dbReference type="NCBI Taxonomy" id="1504668"/>
    <lineage>
        <taxon>Eukaryota</taxon>
        <taxon>Fungi</taxon>
        <taxon>Dikarya</taxon>
        <taxon>Ascomycota</taxon>
        <taxon>Pezizomycotina</taxon>
        <taxon>Dothideomycetes</taxon>
        <taxon>Pleosporomycetidae</taxon>
        <taxon>Aulographales</taxon>
        <taxon>Rhizodiscinaceae</taxon>
        <taxon>Rhizodiscina</taxon>
    </lineage>
</organism>
<feature type="region of interest" description="Disordered" evidence="1">
    <location>
        <begin position="146"/>
        <end position="221"/>
    </location>
</feature>
<feature type="compositionally biased region" description="Polar residues" evidence="1">
    <location>
        <begin position="149"/>
        <end position="172"/>
    </location>
</feature>
<reference evidence="2" key="1">
    <citation type="journal article" date="2020" name="Stud. Mycol.">
        <title>101 Dothideomycetes genomes: a test case for predicting lifestyles and emergence of pathogens.</title>
        <authorList>
            <person name="Haridas S."/>
            <person name="Albert R."/>
            <person name="Binder M."/>
            <person name="Bloem J."/>
            <person name="Labutti K."/>
            <person name="Salamov A."/>
            <person name="Andreopoulos B."/>
            <person name="Baker S."/>
            <person name="Barry K."/>
            <person name="Bills G."/>
            <person name="Bluhm B."/>
            <person name="Cannon C."/>
            <person name="Castanera R."/>
            <person name="Culley D."/>
            <person name="Daum C."/>
            <person name="Ezra D."/>
            <person name="Gonzalez J."/>
            <person name="Henrissat B."/>
            <person name="Kuo A."/>
            <person name="Liang C."/>
            <person name="Lipzen A."/>
            <person name="Lutzoni F."/>
            <person name="Magnuson J."/>
            <person name="Mondo S."/>
            <person name="Nolan M."/>
            <person name="Ohm R."/>
            <person name="Pangilinan J."/>
            <person name="Park H.-J."/>
            <person name="Ramirez L."/>
            <person name="Alfaro M."/>
            <person name="Sun H."/>
            <person name="Tritt A."/>
            <person name="Yoshinaga Y."/>
            <person name="Zwiers L.-H."/>
            <person name="Turgeon B."/>
            <person name="Goodwin S."/>
            <person name="Spatafora J."/>
            <person name="Crous P."/>
            <person name="Grigoriev I."/>
        </authorList>
    </citation>
    <scope>NUCLEOTIDE SEQUENCE</scope>
    <source>
        <strain evidence="2">CBS 133067</strain>
    </source>
</reference>
<evidence type="ECO:0000256" key="1">
    <source>
        <dbReference type="SAM" id="MobiDB-lite"/>
    </source>
</evidence>
<proteinExistence type="predicted"/>
<sequence>MPIILTVTHLPSACSFFLSALQPLGYRYIYGRRGKIGLGVHEADFFIEQLSGPPGTRPNPNHIRFHAPSRAAVREFYAAALYAGAKQIHSPGDRVASDVDVFNTFVSDRDGNTIEVTFSNDPDGSLAGSDIDRGAVMNWQRAIADGGRSQVSNGSTVKPLSHAGRSQASARQSVADDGSHVSRRTTRSAARSAVSAAPMSKAPSAAPATELAYIPPPPSDAGDMPELYRQFSGPIKTLLTKTEPVSGMIPKRTVVGTMLGAAAGAAFAYAMCSSEDGKTQREQWRYMQWAGDGRPPQIADGSHAGPVSAKSQMTLPAPDARTQLALPEARSQLPLLEAKSQLTVRETKSQLSDALSRLALEPPAPPPVPEAPVPPSRYSTRSRTARSEIHAPSASNVSRKRSSSRVSVRTAPVGSIHSHRSSHRSINNLRATASTHRSSVSNLRSAAASHRSSSKHSHRSSRHSSRHSTSRHTAIFVPAEQEQVVDPDTIEVKAASEIDLDLDAATVAPSDSISCAGDKYSRSGARRSSKSTGGIRYARGWYAGNLGMDRIAEENIAATEPIISARRVSRMAY</sequence>
<name>A0A9P4IE77_9PEZI</name>
<dbReference type="PANTHER" id="PTHR35006">
    <property type="entry name" value="GLYOXALASE FAMILY PROTEIN (AFU_ORTHOLOGUE AFUA_5G14830)"/>
    <property type="match status" value="1"/>
</dbReference>
<evidence type="ECO:0000313" key="2">
    <source>
        <dbReference type="EMBL" id="KAF2099965.1"/>
    </source>
</evidence>
<gene>
    <name evidence="2" type="ORF">NA57DRAFT_75467</name>
</gene>
<dbReference type="OrthoDB" id="10249419at2759"/>
<dbReference type="Gene3D" id="3.10.180.10">
    <property type="entry name" value="2,3-Dihydroxybiphenyl 1,2-Dioxygenase, domain 1"/>
    <property type="match status" value="1"/>
</dbReference>
<dbReference type="EMBL" id="ML978125">
    <property type="protein sequence ID" value="KAF2099965.1"/>
    <property type="molecule type" value="Genomic_DNA"/>
</dbReference>
<dbReference type="AlphaFoldDB" id="A0A9P4IE77"/>
<keyword evidence="3" id="KW-1185">Reference proteome</keyword>
<accession>A0A9P4IE77</accession>
<evidence type="ECO:0008006" key="4">
    <source>
        <dbReference type="Google" id="ProtNLM"/>
    </source>
</evidence>